<dbReference type="Proteomes" id="UP000315295">
    <property type="component" value="Unassembled WGS sequence"/>
</dbReference>
<reference evidence="2 3" key="1">
    <citation type="journal article" date="2019" name="G3 (Bethesda)">
        <title>Sequencing of a Wild Apple (Malus baccata) Genome Unravels the Differences Between Cultivated and Wild Apple Species Regarding Disease Resistance and Cold Tolerance.</title>
        <authorList>
            <person name="Chen X."/>
        </authorList>
    </citation>
    <scope>NUCLEOTIDE SEQUENCE [LARGE SCALE GENOMIC DNA]</scope>
    <source>
        <strain evidence="3">cv. Shandingzi</strain>
        <tissue evidence="2">Leaves</tissue>
    </source>
</reference>
<gene>
    <name evidence="2" type="ORF">C1H46_018020</name>
</gene>
<evidence type="ECO:0000313" key="2">
    <source>
        <dbReference type="EMBL" id="TQD96386.1"/>
    </source>
</evidence>
<feature type="compositionally biased region" description="Polar residues" evidence="1">
    <location>
        <begin position="107"/>
        <end position="121"/>
    </location>
</feature>
<dbReference type="STRING" id="106549.A0A540MCC5"/>
<protein>
    <submittedName>
        <fullName evidence="2">Uncharacterized protein</fullName>
    </submittedName>
</protein>
<dbReference type="InterPro" id="IPR036457">
    <property type="entry name" value="PPM-type-like_dom_sf"/>
</dbReference>
<evidence type="ECO:0000256" key="1">
    <source>
        <dbReference type="SAM" id="MobiDB-lite"/>
    </source>
</evidence>
<comment type="caution">
    <text evidence="2">The sequence shown here is derived from an EMBL/GenBank/DDBJ whole genome shotgun (WGS) entry which is preliminary data.</text>
</comment>
<dbReference type="EMBL" id="VIEB01000293">
    <property type="protein sequence ID" value="TQD96386.1"/>
    <property type="molecule type" value="Genomic_DNA"/>
</dbReference>
<keyword evidence="3" id="KW-1185">Reference proteome</keyword>
<evidence type="ECO:0000313" key="3">
    <source>
        <dbReference type="Proteomes" id="UP000315295"/>
    </source>
</evidence>
<feature type="region of interest" description="Disordered" evidence="1">
    <location>
        <begin position="106"/>
        <end position="128"/>
    </location>
</feature>
<dbReference type="Gene3D" id="3.60.40.10">
    <property type="entry name" value="PPM-type phosphatase domain"/>
    <property type="match status" value="1"/>
</dbReference>
<sequence>MFSWLARIACTCWKPLRRYACMNKDEVDDSSLEDPLLWCRSLDRHSYGEFSFAVVQANEVIEDHSQVETGRNATFVGVYGEHSGPDASHFINDHLFLRFMILAPDSDPSNSESQPSDSLSFETLRFGS</sequence>
<dbReference type="AlphaFoldDB" id="A0A540MCC5"/>
<organism evidence="2 3">
    <name type="scientific">Malus baccata</name>
    <name type="common">Siberian crab apple</name>
    <name type="synonym">Pyrus baccata</name>
    <dbReference type="NCBI Taxonomy" id="106549"/>
    <lineage>
        <taxon>Eukaryota</taxon>
        <taxon>Viridiplantae</taxon>
        <taxon>Streptophyta</taxon>
        <taxon>Embryophyta</taxon>
        <taxon>Tracheophyta</taxon>
        <taxon>Spermatophyta</taxon>
        <taxon>Magnoliopsida</taxon>
        <taxon>eudicotyledons</taxon>
        <taxon>Gunneridae</taxon>
        <taxon>Pentapetalae</taxon>
        <taxon>rosids</taxon>
        <taxon>fabids</taxon>
        <taxon>Rosales</taxon>
        <taxon>Rosaceae</taxon>
        <taxon>Amygdaloideae</taxon>
        <taxon>Maleae</taxon>
        <taxon>Malus</taxon>
    </lineage>
</organism>
<name>A0A540MCC5_MALBA</name>
<accession>A0A540MCC5</accession>
<proteinExistence type="predicted"/>